<dbReference type="EMBL" id="ADBV01007020">
    <property type="protein sequence ID" value="EJW78063.1"/>
    <property type="molecule type" value="Genomic_DNA"/>
</dbReference>
<organism evidence="1 2">
    <name type="scientific">Wuchereria bancrofti</name>
    <dbReference type="NCBI Taxonomy" id="6293"/>
    <lineage>
        <taxon>Eukaryota</taxon>
        <taxon>Metazoa</taxon>
        <taxon>Ecdysozoa</taxon>
        <taxon>Nematoda</taxon>
        <taxon>Chromadorea</taxon>
        <taxon>Rhabditida</taxon>
        <taxon>Spirurina</taxon>
        <taxon>Spiruromorpha</taxon>
        <taxon>Filarioidea</taxon>
        <taxon>Onchocercidae</taxon>
        <taxon>Wuchereria</taxon>
    </lineage>
</organism>
<feature type="non-terminal residue" evidence="1">
    <location>
        <position position="50"/>
    </location>
</feature>
<reference evidence="2" key="1">
    <citation type="submission" date="2012-08" db="EMBL/GenBank/DDBJ databases">
        <title>The Genome Sequence of Wuchereria bancrofti.</title>
        <authorList>
            <person name="Nutman T.B."/>
            <person name="Fink D.L."/>
            <person name="Russ C."/>
            <person name="Young S."/>
            <person name="Zeng Q."/>
            <person name="Koehrsen M."/>
            <person name="Alvarado L."/>
            <person name="Berlin A."/>
            <person name="Chapman S.B."/>
            <person name="Chen Z."/>
            <person name="Freedman E."/>
            <person name="Gellesch M."/>
            <person name="Goldberg J."/>
            <person name="Griggs A."/>
            <person name="Gujja S."/>
            <person name="Heilman E.R."/>
            <person name="Heiman D."/>
            <person name="Hepburn T."/>
            <person name="Howarth C."/>
            <person name="Jen D."/>
            <person name="Larson L."/>
            <person name="Lewis B."/>
            <person name="Mehta T."/>
            <person name="Park D."/>
            <person name="Pearson M."/>
            <person name="Roberts A."/>
            <person name="Saif S."/>
            <person name="Shea T."/>
            <person name="Shenoy N."/>
            <person name="Sisk P."/>
            <person name="Stolte C."/>
            <person name="Sykes S."/>
            <person name="Walk T."/>
            <person name="White J."/>
            <person name="Yandava C."/>
            <person name="Haas B."/>
            <person name="Henn M.R."/>
            <person name="Nusbaum C."/>
            <person name="Birren B."/>
        </authorList>
    </citation>
    <scope>NUCLEOTIDE SEQUENCE [LARGE SCALE GENOMIC DNA]</scope>
    <source>
        <strain evidence="2">NA</strain>
    </source>
</reference>
<evidence type="ECO:0000313" key="2">
    <source>
        <dbReference type="Proteomes" id="UP000004810"/>
    </source>
</evidence>
<dbReference type="Proteomes" id="UP000004810">
    <property type="component" value="Unassembled WGS sequence"/>
</dbReference>
<sequence>MLDTVDNVRSEYSSALMAHELSRLNIDITAVSEIRTFSKKKIPATSSSGK</sequence>
<dbReference type="AlphaFoldDB" id="J9E7I3"/>
<accession>J9E7I3</accession>
<name>J9E7I3_WUCBA</name>
<gene>
    <name evidence="1" type="ORF">WUBG_11032</name>
</gene>
<proteinExistence type="predicted"/>
<protein>
    <submittedName>
        <fullName evidence="1">Uncharacterized protein</fullName>
    </submittedName>
</protein>
<comment type="caution">
    <text evidence="1">The sequence shown here is derived from an EMBL/GenBank/DDBJ whole genome shotgun (WGS) entry which is preliminary data.</text>
</comment>
<evidence type="ECO:0000313" key="1">
    <source>
        <dbReference type="EMBL" id="EJW78063.1"/>
    </source>
</evidence>